<proteinExistence type="predicted"/>
<sequence length="368" mass="41052">MESDAGFPLTLLRQPVVDRIAYFHRYTMAHPKLLEAAQKLMRTVEEPAGTALLFLFGPTGVGKSTLLRRITQKMLESTLPTLAENTGCIPITGVEAATPEFRNFDWKDFYLRALKAVQEPTIHFPVHQRLTNLKLRTLLESALHQRQLKVFYIDEAQNLAKVASARILQDQTDCIKSLANLTGVQFVLAGTYDLLVLRNLNAQLCRRSMDIHLPRYRAENTEDLKAFRGIVQTFQRHLPFPEEPDLLSHWEYCYERSIGCVGILKDWLSRALVAALEEGARTLTVGHLENHAWSLEQCMVLLTEANVGEAQLEPRTASSTLRIALGLEVAPVPANQPIAVAAKAQQQGRPVGQPLAKRRPVGGGEHGG</sequence>
<accession>A0A8J8CNK8</accession>
<dbReference type="InterPro" id="IPR027417">
    <property type="entry name" value="P-loop_NTPase"/>
</dbReference>
<dbReference type="InterPro" id="IPR049945">
    <property type="entry name" value="AAA_22"/>
</dbReference>
<reference evidence="3" key="1">
    <citation type="submission" date="2019-12" db="EMBL/GenBank/DDBJ databases">
        <title>High-Quality draft genome sequences of three cyanobacteria isolated from the limestone walls of the Old Cathedral of Coimbra.</title>
        <authorList>
            <person name="Tiago I."/>
            <person name="Soares F."/>
            <person name="Portugal A."/>
        </authorList>
    </citation>
    <scope>NUCLEOTIDE SEQUENCE</scope>
    <source>
        <strain evidence="3">A</strain>
    </source>
</reference>
<dbReference type="EMBL" id="WVIE01000017">
    <property type="protein sequence ID" value="NDJ18542.1"/>
    <property type="molecule type" value="Genomic_DNA"/>
</dbReference>
<gene>
    <name evidence="3" type="ORF">GS601_14780</name>
</gene>
<feature type="domain" description="AAA+ ATPase" evidence="2">
    <location>
        <begin position="49"/>
        <end position="217"/>
    </location>
</feature>
<dbReference type="SMART" id="SM00382">
    <property type="entry name" value="AAA"/>
    <property type="match status" value="1"/>
</dbReference>
<dbReference type="InterPro" id="IPR003593">
    <property type="entry name" value="AAA+_ATPase"/>
</dbReference>
<evidence type="ECO:0000256" key="1">
    <source>
        <dbReference type="SAM" id="MobiDB-lite"/>
    </source>
</evidence>
<comment type="caution">
    <text evidence="3">The sequence shown here is derived from an EMBL/GenBank/DDBJ whole genome shotgun (WGS) entry which is preliminary data.</text>
</comment>
<name>A0A8J8CNK8_9CYAN</name>
<dbReference type="Gene3D" id="3.40.50.300">
    <property type="entry name" value="P-loop containing nucleotide triphosphate hydrolases"/>
    <property type="match status" value="1"/>
</dbReference>
<evidence type="ECO:0000313" key="3">
    <source>
        <dbReference type="EMBL" id="NDJ18542.1"/>
    </source>
</evidence>
<dbReference type="Proteomes" id="UP000646053">
    <property type="component" value="Unassembled WGS sequence"/>
</dbReference>
<protein>
    <submittedName>
        <fullName evidence="3">AAA family ATPase</fullName>
    </submittedName>
</protein>
<dbReference type="SUPFAM" id="SSF52540">
    <property type="entry name" value="P-loop containing nucleoside triphosphate hydrolases"/>
    <property type="match status" value="1"/>
</dbReference>
<organism evidence="3 4">
    <name type="scientific">Myxacorys almedinensis A</name>
    <dbReference type="NCBI Taxonomy" id="2690445"/>
    <lineage>
        <taxon>Bacteria</taxon>
        <taxon>Bacillati</taxon>
        <taxon>Cyanobacteriota</taxon>
        <taxon>Cyanophyceae</taxon>
        <taxon>Leptolyngbyales</taxon>
        <taxon>Leptolyngbyaceae</taxon>
        <taxon>Myxacorys</taxon>
        <taxon>Myxacorys almedinensis</taxon>
    </lineage>
</organism>
<evidence type="ECO:0000313" key="4">
    <source>
        <dbReference type="Proteomes" id="UP000646053"/>
    </source>
</evidence>
<feature type="region of interest" description="Disordered" evidence="1">
    <location>
        <begin position="343"/>
        <end position="368"/>
    </location>
</feature>
<evidence type="ECO:0000259" key="2">
    <source>
        <dbReference type="SMART" id="SM00382"/>
    </source>
</evidence>
<keyword evidence="4" id="KW-1185">Reference proteome</keyword>
<dbReference type="AlphaFoldDB" id="A0A8J8CNK8"/>
<dbReference type="Pfam" id="PF13401">
    <property type="entry name" value="AAA_22"/>
    <property type="match status" value="1"/>
</dbReference>
<dbReference type="GO" id="GO:0016887">
    <property type="term" value="F:ATP hydrolysis activity"/>
    <property type="evidence" value="ECO:0007669"/>
    <property type="project" value="InterPro"/>
</dbReference>
<dbReference type="RefSeq" id="WP_162424072.1">
    <property type="nucleotide sequence ID" value="NZ_WVIE01000017.1"/>
</dbReference>